<dbReference type="Gene3D" id="3.20.20.80">
    <property type="entry name" value="Glycosidases"/>
    <property type="match status" value="1"/>
</dbReference>
<reference evidence="1" key="1">
    <citation type="submission" date="2022-09" db="EMBL/GenBank/DDBJ databases">
        <title>Novosphingobium sp. Nov., a polycyclic aromatic hydrocarbon-degrading bacterium isolated form mangrove sediments in HongKong.</title>
        <authorList>
            <person name="Hu Z."/>
        </authorList>
    </citation>
    <scope>NUCLEOTIDE SEQUENCE</scope>
    <source>
        <strain evidence="1">HK4-1</strain>
    </source>
</reference>
<organism evidence="1 2">
    <name type="scientific">Novosphingobium mangrovi</name>
    <name type="common">ex Huang et al. 2023</name>
    <dbReference type="NCBI Taxonomy" id="2976432"/>
    <lineage>
        <taxon>Bacteria</taxon>
        <taxon>Pseudomonadati</taxon>
        <taxon>Pseudomonadota</taxon>
        <taxon>Alphaproteobacteria</taxon>
        <taxon>Sphingomonadales</taxon>
        <taxon>Sphingomonadaceae</taxon>
        <taxon>Novosphingobium</taxon>
    </lineage>
</organism>
<dbReference type="PANTHER" id="PTHR12631:SF10">
    <property type="entry name" value="BETA-XYLOSIDASE-LIKE PROTEIN-RELATED"/>
    <property type="match status" value="1"/>
</dbReference>
<sequence>MQLGAASNFSQGWSDRIWRAALDLPLPRLRDSIRWEQVERTPGLYVFDKPTTTWPDRFARSGTPITLTLNWGNPLYDDGKTPHSPQALAAFGRFAAAVVRRFPQIDTLEIGNEINGNNFVSGPVRNAGLARRGQYHLAMVRAAARAVHRVRPGIKVLGGSTHSLPAGFLWPLLDLSGAGAIEGLALHPYTTPIDQLPGQIGLLRRNGTLARLPLSITEFGSQDARHAADDLVRGYAVLAALGVSEMDWYPLNPRGDGMIPLVRRDGSLTDTGKAFRFVQARMAGLPARDDSPDPFTSIRRFGSKIAVIWGAPRRITVDPGNVSVFDATGARLDTRNLILHERRVLVLIGTRPLKTAQLVHLGCSRLLADSFHQFGYPLPGARQAAGDGFERYVRVGSHALPFEVMPGQQRRGVPWTPYLGRRGMRDLRLTADTILPAVEGGNGAVVHHYATGRDLRVHLLAEFSVSPRSTDGVAMTLSRNGHDVLTRSGNAPITVDLHLNLRRGQALSLSLAPGTSARGDITRYRIRILDESRCAENAPPNS</sequence>
<dbReference type="InterPro" id="IPR051923">
    <property type="entry name" value="Glycosyl_Hydrolase_39"/>
</dbReference>
<gene>
    <name evidence="1" type="ORF">NZK81_04010</name>
</gene>
<dbReference type="InterPro" id="IPR017853">
    <property type="entry name" value="GH"/>
</dbReference>
<evidence type="ECO:0000313" key="2">
    <source>
        <dbReference type="Proteomes" id="UP001165583"/>
    </source>
</evidence>
<dbReference type="PANTHER" id="PTHR12631">
    <property type="entry name" value="ALPHA-L-IDURONIDASE"/>
    <property type="match status" value="1"/>
</dbReference>
<name>A0ABT2I1N5_9SPHN</name>
<protein>
    <recommendedName>
        <fullName evidence="3">Asl1-like glycosyl hydrolase catalytic domain-containing protein</fullName>
    </recommendedName>
</protein>
<dbReference type="RefSeq" id="WP_260044124.1">
    <property type="nucleotide sequence ID" value="NZ_JANZXA010000002.1"/>
</dbReference>
<evidence type="ECO:0000313" key="1">
    <source>
        <dbReference type="EMBL" id="MCT2398706.1"/>
    </source>
</evidence>
<accession>A0ABT2I1N5</accession>
<dbReference type="Proteomes" id="UP001165583">
    <property type="component" value="Unassembled WGS sequence"/>
</dbReference>
<dbReference type="EMBL" id="JANZXA010000002">
    <property type="protein sequence ID" value="MCT2398706.1"/>
    <property type="molecule type" value="Genomic_DNA"/>
</dbReference>
<dbReference type="SUPFAM" id="SSF51445">
    <property type="entry name" value="(Trans)glycosidases"/>
    <property type="match status" value="1"/>
</dbReference>
<keyword evidence="2" id="KW-1185">Reference proteome</keyword>
<evidence type="ECO:0008006" key="3">
    <source>
        <dbReference type="Google" id="ProtNLM"/>
    </source>
</evidence>
<comment type="caution">
    <text evidence="1">The sequence shown here is derived from an EMBL/GenBank/DDBJ whole genome shotgun (WGS) entry which is preliminary data.</text>
</comment>
<proteinExistence type="predicted"/>